<evidence type="ECO:0000256" key="1">
    <source>
        <dbReference type="SAM" id="MobiDB-lite"/>
    </source>
</evidence>
<name>A0A9Q1F8I5_SYNKA</name>
<dbReference type="EMBL" id="JAINUF010000007">
    <property type="protein sequence ID" value="KAJ8353260.1"/>
    <property type="molecule type" value="Genomic_DNA"/>
</dbReference>
<dbReference type="Proteomes" id="UP001152622">
    <property type="component" value="Chromosome 7"/>
</dbReference>
<protein>
    <submittedName>
        <fullName evidence="2">Uncharacterized protein</fullName>
    </submittedName>
</protein>
<gene>
    <name evidence="2" type="ORF">SKAU_G00208270</name>
</gene>
<feature type="region of interest" description="Disordered" evidence="1">
    <location>
        <begin position="64"/>
        <end position="93"/>
    </location>
</feature>
<proteinExistence type="predicted"/>
<reference evidence="2" key="1">
    <citation type="journal article" date="2023" name="Science">
        <title>Genome structures resolve the early diversification of teleost fishes.</title>
        <authorList>
            <person name="Parey E."/>
            <person name="Louis A."/>
            <person name="Montfort J."/>
            <person name="Bouchez O."/>
            <person name="Roques C."/>
            <person name="Iampietro C."/>
            <person name="Lluch J."/>
            <person name="Castinel A."/>
            <person name="Donnadieu C."/>
            <person name="Desvignes T."/>
            <person name="Floi Bucao C."/>
            <person name="Jouanno E."/>
            <person name="Wen M."/>
            <person name="Mejri S."/>
            <person name="Dirks R."/>
            <person name="Jansen H."/>
            <person name="Henkel C."/>
            <person name="Chen W.J."/>
            <person name="Zahm M."/>
            <person name="Cabau C."/>
            <person name="Klopp C."/>
            <person name="Thompson A.W."/>
            <person name="Robinson-Rechavi M."/>
            <person name="Braasch I."/>
            <person name="Lecointre G."/>
            <person name="Bobe J."/>
            <person name="Postlethwait J.H."/>
            <person name="Berthelot C."/>
            <person name="Roest Crollius H."/>
            <person name="Guiguen Y."/>
        </authorList>
    </citation>
    <scope>NUCLEOTIDE SEQUENCE</scope>
    <source>
        <strain evidence="2">WJC10195</strain>
    </source>
</reference>
<comment type="caution">
    <text evidence="2">The sequence shown here is derived from an EMBL/GenBank/DDBJ whole genome shotgun (WGS) entry which is preliminary data.</text>
</comment>
<sequence length="435" mass="49920">MVNKEYEEMKKQMRELEIREANSEAREKYLQRREKERLQPIEQEDIRRRRKMLIEEKLVDIEEQARRSDREKAAARNKGIASDSSGSEKERERDLQNLITTLPDIQEGAAIWIRKLEEEMTGKTMALGDVKALLTKVVGKEKMLDLIENAGYRGADKSTVDGRIFDQYRQKIWDSLRKAYPTRPSTAMLKGVPMKEEESAAAFVENQLRNWRMTLDKDIQGDPIMTAMFRAAILEGLPDLAKRRLEEVVGLSSMTHREFVDHVIHAVERGRMEEKKQSNQEREVQLEVLKNKEKSKTKEKDNDPKKIAPIMADFTWAEPEPPLPERGRGPSGSQPTVVYNFSGIPPSAVPMPVIVGAYPLVIAVNEAAEEHHLGLVKHQEVKTETTTVQLTKYENVENPTYEQPDYYGCGCWAGGAAKDGDCIREKRKAEWYYCL</sequence>
<evidence type="ECO:0000313" key="2">
    <source>
        <dbReference type="EMBL" id="KAJ8353260.1"/>
    </source>
</evidence>
<evidence type="ECO:0000313" key="3">
    <source>
        <dbReference type="Proteomes" id="UP001152622"/>
    </source>
</evidence>
<feature type="region of interest" description="Disordered" evidence="1">
    <location>
        <begin position="271"/>
        <end position="303"/>
    </location>
</feature>
<accession>A0A9Q1F8I5</accession>
<dbReference type="OrthoDB" id="8956736at2759"/>
<dbReference type="AlphaFoldDB" id="A0A9Q1F8I5"/>
<keyword evidence="3" id="KW-1185">Reference proteome</keyword>
<feature type="compositionally biased region" description="Basic and acidic residues" evidence="1">
    <location>
        <begin position="64"/>
        <end position="74"/>
    </location>
</feature>
<organism evidence="2 3">
    <name type="scientific">Synaphobranchus kaupii</name>
    <name type="common">Kaup's arrowtooth eel</name>
    <dbReference type="NCBI Taxonomy" id="118154"/>
    <lineage>
        <taxon>Eukaryota</taxon>
        <taxon>Metazoa</taxon>
        <taxon>Chordata</taxon>
        <taxon>Craniata</taxon>
        <taxon>Vertebrata</taxon>
        <taxon>Euteleostomi</taxon>
        <taxon>Actinopterygii</taxon>
        <taxon>Neopterygii</taxon>
        <taxon>Teleostei</taxon>
        <taxon>Anguilliformes</taxon>
        <taxon>Synaphobranchidae</taxon>
        <taxon>Synaphobranchus</taxon>
    </lineage>
</organism>